<keyword evidence="12" id="KW-1185">Reference proteome</keyword>
<feature type="transmembrane region" description="Helical" evidence="8">
    <location>
        <begin position="386"/>
        <end position="407"/>
    </location>
</feature>
<dbReference type="PROSITE" id="PS50850">
    <property type="entry name" value="MFS"/>
    <property type="match status" value="1"/>
</dbReference>
<feature type="transmembrane region" description="Helical" evidence="8">
    <location>
        <begin position="150"/>
        <end position="171"/>
    </location>
</feature>
<evidence type="ECO:0000313" key="13">
    <source>
        <dbReference type="Proteomes" id="UP001165145"/>
    </source>
</evidence>
<dbReference type="GO" id="GO:1990961">
    <property type="term" value="P:xenobiotic detoxification by transmembrane export across the plasma membrane"/>
    <property type="evidence" value="ECO:0007669"/>
    <property type="project" value="InterPro"/>
</dbReference>
<dbReference type="Proteomes" id="UP001058167">
    <property type="component" value="Unassembled WGS sequence"/>
</dbReference>
<dbReference type="EMBL" id="BSRL01000006">
    <property type="protein sequence ID" value="GLV70472.1"/>
    <property type="molecule type" value="Genomic_DNA"/>
</dbReference>
<feature type="transmembrane region" description="Helical" evidence="8">
    <location>
        <begin position="183"/>
        <end position="207"/>
    </location>
</feature>
<dbReference type="PANTHER" id="PTHR42718">
    <property type="entry name" value="MAJOR FACILITATOR SUPERFAMILY MULTIDRUG TRANSPORTER MFSC"/>
    <property type="match status" value="1"/>
</dbReference>
<organism evidence="11 13">
    <name type="scientific">Pectobacterium carotovorum subsp. carotovorum</name>
    <name type="common">Erwinia carotovora subsp. carotovora</name>
    <dbReference type="NCBI Taxonomy" id="555"/>
    <lineage>
        <taxon>Bacteria</taxon>
        <taxon>Pseudomonadati</taxon>
        <taxon>Pseudomonadota</taxon>
        <taxon>Gammaproteobacteria</taxon>
        <taxon>Enterobacterales</taxon>
        <taxon>Pectobacteriaceae</taxon>
        <taxon>Pectobacterium</taxon>
    </lineage>
</organism>
<feature type="transmembrane region" description="Helical" evidence="8">
    <location>
        <begin position="353"/>
        <end position="374"/>
    </location>
</feature>
<dbReference type="Pfam" id="PF07690">
    <property type="entry name" value="MFS_1"/>
    <property type="match status" value="1"/>
</dbReference>
<evidence type="ECO:0000256" key="4">
    <source>
        <dbReference type="ARBA" id="ARBA00022475"/>
    </source>
</evidence>
<evidence type="ECO:0000313" key="11">
    <source>
        <dbReference type="EMBL" id="GLV70472.1"/>
    </source>
</evidence>
<evidence type="ECO:0000256" key="8">
    <source>
        <dbReference type="RuleBase" id="RU365088"/>
    </source>
</evidence>
<evidence type="ECO:0000256" key="3">
    <source>
        <dbReference type="ARBA" id="ARBA00022448"/>
    </source>
</evidence>
<keyword evidence="8" id="KW-0997">Cell inner membrane</keyword>
<dbReference type="GO" id="GO:0042910">
    <property type="term" value="F:xenobiotic transmembrane transporter activity"/>
    <property type="evidence" value="ECO:0007669"/>
    <property type="project" value="InterPro"/>
</dbReference>
<dbReference type="SUPFAM" id="SSF103473">
    <property type="entry name" value="MFS general substrate transporter"/>
    <property type="match status" value="1"/>
</dbReference>
<evidence type="ECO:0000256" key="7">
    <source>
        <dbReference type="ARBA" id="ARBA00023136"/>
    </source>
</evidence>
<dbReference type="InterPro" id="IPR004812">
    <property type="entry name" value="Efflux_drug-R_Bcr/CmlA"/>
</dbReference>
<feature type="transmembrane region" description="Helical" evidence="8">
    <location>
        <begin position="213"/>
        <end position="232"/>
    </location>
</feature>
<dbReference type="InterPro" id="IPR011701">
    <property type="entry name" value="MFS"/>
</dbReference>
<evidence type="ECO:0000256" key="1">
    <source>
        <dbReference type="ARBA" id="ARBA00004651"/>
    </source>
</evidence>
<evidence type="ECO:0000259" key="9">
    <source>
        <dbReference type="PROSITE" id="PS50850"/>
    </source>
</evidence>
<comment type="caution">
    <text evidence="11">The sequence shown here is derived from an EMBL/GenBank/DDBJ whole genome shotgun (WGS) entry which is preliminary data.</text>
</comment>
<evidence type="ECO:0000256" key="2">
    <source>
        <dbReference type="ARBA" id="ARBA00006236"/>
    </source>
</evidence>
<sequence length="448" mass="45798">MKSIRHTSHIVASAIQPAGVERIPTPVIAVEVTMSTESTSAGIMAKSHSSESPRLSGKIVALLAGLSAISILSTNIILPAFPDIGEQFGASARELGLTLSSFFITFSLAQLVVGPLSDRYGRKKLVLGGLSLFIVGTVVGGLAGSFETLIVGRVIQALGICAAAVLARAIARDLFDGETLARALSLTMIATAAAPGFSPLVGSVLTITLGWRAIFILVGLAAFVIAVFYAHGLGETHPAERRAPNSISSVIVAYGKLIVDGKFILPALSMSLLMSGLFASFGAAPAILMSGIGLSSLQAGLYFASTVFVVFGAGMAAPRLARRYGPRRIASAGLATALAGGCLLLLGPESPSLSGYTLSMIIFLWGMGLANPLGTAITMGPFGKEAGLASALLGFLTMGMAALTTWLGSVLPFPAVTTLGGIQATACLIALILFRCSSLAGSNTRSKA</sequence>
<keyword evidence="7 8" id="KW-0472">Membrane</keyword>
<evidence type="ECO:0000313" key="10">
    <source>
        <dbReference type="EMBL" id="GKX48028.1"/>
    </source>
</evidence>
<dbReference type="InterPro" id="IPR005829">
    <property type="entry name" value="Sugar_transporter_CS"/>
</dbReference>
<feature type="transmembrane region" description="Helical" evidence="8">
    <location>
        <begin position="95"/>
        <end position="113"/>
    </location>
</feature>
<dbReference type="InterPro" id="IPR036259">
    <property type="entry name" value="MFS_trans_sf"/>
</dbReference>
<feature type="transmembrane region" description="Helical" evidence="8">
    <location>
        <begin position="59"/>
        <end position="80"/>
    </location>
</feature>
<feature type="transmembrane region" description="Helical" evidence="8">
    <location>
        <begin position="329"/>
        <end position="347"/>
    </location>
</feature>
<dbReference type="Gene3D" id="1.20.1720.10">
    <property type="entry name" value="Multidrug resistance protein D"/>
    <property type="match status" value="1"/>
</dbReference>
<proteinExistence type="inferred from homology"/>
<accession>A0AAI9PET8</accession>
<dbReference type="AlphaFoldDB" id="A0AAI9PET8"/>
<gene>
    <name evidence="11" type="ORF">Pcaca03_29160</name>
    <name evidence="10" type="ORF">SOASR016_27800</name>
</gene>
<feature type="transmembrane region" description="Helical" evidence="8">
    <location>
        <begin position="299"/>
        <end position="317"/>
    </location>
</feature>
<evidence type="ECO:0000256" key="6">
    <source>
        <dbReference type="ARBA" id="ARBA00022989"/>
    </source>
</evidence>
<dbReference type="Proteomes" id="UP001165145">
    <property type="component" value="Unassembled WGS sequence"/>
</dbReference>
<dbReference type="CDD" id="cd17320">
    <property type="entry name" value="MFS_MdfA_MDR_like"/>
    <property type="match status" value="1"/>
</dbReference>
<protein>
    <recommendedName>
        <fullName evidence="8">Bcr/CflA family efflux transporter</fullName>
    </recommendedName>
</protein>
<keyword evidence="6 8" id="KW-1133">Transmembrane helix</keyword>
<reference evidence="10" key="1">
    <citation type="submission" date="2022-06" db="EMBL/GenBank/DDBJ databases">
        <title>Draft genome sequences of Pectobacterium carotovorum subsp. carotovorum str. NBRC12380.</title>
        <authorList>
            <person name="Wakabayashi Y."/>
            <person name="Kojima K."/>
        </authorList>
    </citation>
    <scope>NUCLEOTIDE SEQUENCE</scope>
    <source>
        <strain evidence="10">NBRC 12380</strain>
    </source>
</reference>
<feature type="domain" description="Major facilitator superfamily (MFS) profile" evidence="9">
    <location>
        <begin position="59"/>
        <end position="438"/>
    </location>
</feature>
<feature type="transmembrane region" description="Helical" evidence="8">
    <location>
        <begin position="263"/>
        <end position="287"/>
    </location>
</feature>
<dbReference type="NCBIfam" id="TIGR00710">
    <property type="entry name" value="efflux_Bcr_CflA"/>
    <property type="match status" value="1"/>
</dbReference>
<dbReference type="PANTHER" id="PTHR42718:SF46">
    <property type="entry name" value="BLR6921 PROTEIN"/>
    <property type="match status" value="1"/>
</dbReference>
<reference evidence="11" key="2">
    <citation type="submission" date="2023-02" db="EMBL/GenBank/DDBJ databases">
        <title>Pectobacterium carotovorum subsp. carotovorum NBRC 12380.</title>
        <authorList>
            <person name="Ichikawa N."/>
            <person name="Sato H."/>
            <person name="Tonouchi N."/>
        </authorList>
    </citation>
    <scope>NUCLEOTIDE SEQUENCE</scope>
    <source>
        <strain evidence="11">NBRC 12380</strain>
    </source>
</reference>
<comment type="subcellular location">
    <subcellularLocation>
        <location evidence="8">Cell inner membrane</location>
        <topology evidence="8">Multi-pass membrane protein</topology>
    </subcellularLocation>
    <subcellularLocation>
        <location evidence="1">Cell membrane</location>
        <topology evidence="1">Multi-pass membrane protein</topology>
    </subcellularLocation>
</comment>
<feature type="transmembrane region" description="Helical" evidence="8">
    <location>
        <begin position="125"/>
        <end position="144"/>
    </location>
</feature>
<comment type="similarity">
    <text evidence="2 8">Belongs to the major facilitator superfamily. Bcr/CmlA family.</text>
</comment>
<dbReference type="GO" id="GO:0005886">
    <property type="term" value="C:plasma membrane"/>
    <property type="evidence" value="ECO:0007669"/>
    <property type="project" value="UniProtKB-SubCell"/>
</dbReference>
<evidence type="ECO:0000313" key="12">
    <source>
        <dbReference type="Proteomes" id="UP001058167"/>
    </source>
</evidence>
<evidence type="ECO:0000256" key="5">
    <source>
        <dbReference type="ARBA" id="ARBA00022692"/>
    </source>
</evidence>
<keyword evidence="4" id="KW-1003">Cell membrane</keyword>
<keyword evidence="5 8" id="KW-0812">Transmembrane</keyword>
<dbReference type="EMBL" id="BRLF01000006">
    <property type="protein sequence ID" value="GKX48028.1"/>
    <property type="molecule type" value="Genomic_DNA"/>
</dbReference>
<keyword evidence="3 8" id="KW-0813">Transport</keyword>
<dbReference type="PROSITE" id="PS00216">
    <property type="entry name" value="SUGAR_TRANSPORT_1"/>
    <property type="match status" value="1"/>
</dbReference>
<feature type="transmembrane region" description="Helical" evidence="8">
    <location>
        <begin position="413"/>
        <end position="434"/>
    </location>
</feature>
<name>A0AAI9PET8_PECCC</name>
<dbReference type="InterPro" id="IPR020846">
    <property type="entry name" value="MFS_dom"/>
</dbReference>